<organism evidence="2 3">
    <name type="scientific">Rhodococcus ruber</name>
    <dbReference type="NCBI Taxonomy" id="1830"/>
    <lineage>
        <taxon>Bacteria</taxon>
        <taxon>Bacillati</taxon>
        <taxon>Actinomycetota</taxon>
        <taxon>Actinomycetes</taxon>
        <taxon>Mycobacteriales</taxon>
        <taxon>Nocardiaceae</taxon>
        <taxon>Rhodococcus</taxon>
    </lineage>
</organism>
<feature type="compositionally biased region" description="Basic residues" evidence="1">
    <location>
        <begin position="180"/>
        <end position="199"/>
    </location>
</feature>
<proteinExistence type="predicted"/>
<name>A0ABT4MNQ5_9NOCA</name>
<dbReference type="Proteomes" id="UP001081071">
    <property type="component" value="Unassembled WGS sequence"/>
</dbReference>
<keyword evidence="3" id="KW-1185">Reference proteome</keyword>
<dbReference type="RefSeq" id="WP_269608729.1">
    <property type="nucleotide sequence ID" value="NZ_JAPWIJ010000024.1"/>
</dbReference>
<evidence type="ECO:0000256" key="1">
    <source>
        <dbReference type="SAM" id="MobiDB-lite"/>
    </source>
</evidence>
<accession>A0ABT4MNQ5</accession>
<evidence type="ECO:0000313" key="2">
    <source>
        <dbReference type="EMBL" id="MCZ4522304.1"/>
    </source>
</evidence>
<comment type="caution">
    <text evidence="2">The sequence shown here is derived from an EMBL/GenBank/DDBJ whole genome shotgun (WGS) entry which is preliminary data.</text>
</comment>
<protein>
    <recommendedName>
        <fullName evidence="4">Tyr recombinase domain-containing protein</fullName>
    </recommendedName>
</protein>
<evidence type="ECO:0000313" key="3">
    <source>
        <dbReference type="Proteomes" id="UP001081071"/>
    </source>
</evidence>
<reference evidence="2" key="1">
    <citation type="submission" date="2022-12" db="EMBL/GenBank/DDBJ databases">
        <authorList>
            <person name="Krivoruchko A.V."/>
            <person name="Elkin A."/>
        </authorList>
    </citation>
    <scope>NUCLEOTIDE SEQUENCE</scope>
    <source>
        <strain evidence="2">IEGM 1391</strain>
    </source>
</reference>
<sequence>MTAASFGRRDAVLLLLAGAGLSYNAITGLDRDGISADGASLWIGGRHRIHIDPDEATGLKPVEVWQRWHTVLMFSDRYPSTTLLAEHLQRNTFPDMTAFSRRGGPVANPIDRCGHPPLPAAPMTSAEIGSVIAAHRTGLSPRHTSRRVKSSSATVEQIQTAVAECAPVTPKFDSGYYPRWGRRPSARTHRPGGRAGHGR</sequence>
<feature type="region of interest" description="Disordered" evidence="1">
    <location>
        <begin position="174"/>
        <end position="199"/>
    </location>
</feature>
<gene>
    <name evidence="2" type="ORF">O4220_27600</name>
</gene>
<dbReference type="EMBL" id="JAPWIJ010000024">
    <property type="protein sequence ID" value="MCZ4522304.1"/>
    <property type="molecule type" value="Genomic_DNA"/>
</dbReference>
<evidence type="ECO:0008006" key="4">
    <source>
        <dbReference type="Google" id="ProtNLM"/>
    </source>
</evidence>